<evidence type="ECO:0000313" key="7">
    <source>
        <dbReference type="Proteomes" id="UP001443914"/>
    </source>
</evidence>
<dbReference type="Pfam" id="PF13947">
    <property type="entry name" value="GUB_WAK_bind"/>
    <property type="match status" value="1"/>
</dbReference>
<dbReference type="EMBL" id="JBDFQZ010000010">
    <property type="protein sequence ID" value="KAK9684757.1"/>
    <property type="molecule type" value="Genomic_DNA"/>
</dbReference>
<keyword evidence="7" id="KW-1185">Reference proteome</keyword>
<feature type="chain" id="PRO_5043855916" description="Wall-associated receptor kinase galacturonan-binding domain-containing protein" evidence="4">
    <location>
        <begin position="25"/>
        <end position="316"/>
    </location>
</feature>
<keyword evidence="3" id="KW-0472">Membrane</keyword>
<evidence type="ECO:0000259" key="5">
    <source>
        <dbReference type="Pfam" id="PF13947"/>
    </source>
</evidence>
<evidence type="ECO:0000256" key="3">
    <source>
        <dbReference type="SAM" id="Phobius"/>
    </source>
</evidence>
<comment type="subcellular location">
    <subcellularLocation>
        <location evidence="1">Membrane</location>
        <topology evidence="1">Single-pass membrane protein</topology>
    </subcellularLocation>
</comment>
<dbReference type="GO" id="GO:0016020">
    <property type="term" value="C:membrane"/>
    <property type="evidence" value="ECO:0007669"/>
    <property type="project" value="UniProtKB-SubCell"/>
</dbReference>
<feature type="transmembrane region" description="Helical" evidence="3">
    <location>
        <begin position="296"/>
        <end position="314"/>
    </location>
</feature>
<keyword evidence="3" id="KW-0812">Transmembrane</keyword>
<keyword evidence="3" id="KW-1133">Transmembrane helix</keyword>
<evidence type="ECO:0000313" key="6">
    <source>
        <dbReference type="EMBL" id="KAK9684757.1"/>
    </source>
</evidence>
<comment type="caution">
    <text evidence="6">The sequence shown here is derived from an EMBL/GenBank/DDBJ whole genome shotgun (WGS) entry which is preliminary data.</text>
</comment>
<dbReference type="Proteomes" id="UP001443914">
    <property type="component" value="Unassembled WGS sequence"/>
</dbReference>
<dbReference type="InterPro" id="IPR025287">
    <property type="entry name" value="WAK_GUB"/>
</dbReference>
<reference evidence="6" key="1">
    <citation type="submission" date="2024-03" db="EMBL/GenBank/DDBJ databases">
        <title>WGS assembly of Saponaria officinalis var. Norfolk2.</title>
        <authorList>
            <person name="Jenkins J."/>
            <person name="Shu S."/>
            <person name="Grimwood J."/>
            <person name="Barry K."/>
            <person name="Goodstein D."/>
            <person name="Schmutz J."/>
            <person name="Leebens-Mack J."/>
            <person name="Osbourn A."/>
        </authorList>
    </citation>
    <scope>NUCLEOTIDE SEQUENCE [LARGE SCALE GENOMIC DNA]</scope>
    <source>
        <strain evidence="6">JIC</strain>
    </source>
</reference>
<keyword evidence="2 4" id="KW-0732">Signal</keyword>
<organism evidence="6 7">
    <name type="scientific">Saponaria officinalis</name>
    <name type="common">Common soapwort</name>
    <name type="synonym">Lychnis saponaria</name>
    <dbReference type="NCBI Taxonomy" id="3572"/>
    <lineage>
        <taxon>Eukaryota</taxon>
        <taxon>Viridiplantae</taxon>
        <taxon>Streptophyta</taxon>
        <taxon>Embryophyta</taxon>
        <taxon>Tracheophyta</taxon>
        <taxon>Spermatophyta</taxon>
        <taxon>Magnoliopsida</taxon>
        <taxon>eudicotyledons</taxon>
        <taxon>Gunneridae</taxon>
        <taxon>Pentapetalae</taxon>
        <taxon>Caryophyllales</taxon>
        <taxon>Caryophyllaceae</taxon>
        <taxon>Caryophylleae</taxon>
        <taxon>Saponaria</taxon>
    </lineage>
</organism>
<dbReference type="PANTHER" id="PTHR33355:SF3">
    <property type="entry name" value="WALL-ASSOCIATED RECEPTOR KINASE GALACTURONAN-BINDING PROTEIN"/>
    <property type="match status" value="1"/>
</dbReference>
<proteinExistence type="predicted"/>
<feature type="signal peptide" evidence="4">
    <location>
        <begin position="1"/>
        <end position="24"/>
    </location>
</feature>
<protein>
    <recommendedName>
        <fullName evidence="5">Wall-associated receptor kinase galacturonan-binding domain-containing protein</fullName>
    </recommendedName>
</protein>
<feature type="domain" description="Wall-associated receptor kinase galacturonan-binding" evidence="5">
    <location>
        <begin position="31"/>
        <end position="91"/>
    </location>
</feature>
<dbReference type="PANTHER" id="PTHR33355">
    <property type="entry name" value="WALL-ASSOCIATED RECEPTOR KINASE CARBOXY-TERMINAL PROTEIN-RELATED"/>
    <property type="match status" value="1"/>
</dbReference>
<name>A0AAW1I638_SAPOF</name>
<gene>
    <name evidence="6" type="ORF">RND81_10G229900</name>
</gene>
<dbReference type="AlphaFoldDB" id="A0AAW1I638"/>
<evidence type="ECO:0000256" key="2">
    <source>
        <dbReference type="ARBA" id="ARBA00022729"/>
    </source>
</evidence>
<accession>A0AAW1I638</accession>
<dbReference type="GO" id="GO:0030247">
    <property type="term" value="F:polysaccharide binding"/>
    <property type="evidence" value="ECO:0007669"/>
    <property type="project" value="InterPro"/>
</dbReference>
<evidence type="ECO:0000256" key="4">
    <source>
        <dbReference type="SAM" id="SignalP"/>
    </source>
</evidence>
<sequence length="316" mass="34047">MQSLISKTLIFLLISLLLIPLCISYSHTNTCRSYCGNITIDYPFGLKPGCGHPGFRDLLYCINDVLMLHIKSGSYRVLDIDYPFQALTLHDPNLSTCKSIVLETKGNGFVIEPFRASFLTPAPDNAFLLIGCSGKSPLFQGFPNKNTPCRNISGLSCEDYYKCPAWGAIGPSDLGLVYGSGPPECCAVGYEEFGPSQGVNLTKLDCQGYSSAFSLAPLRVGGAHEWLFGIRVKYSVQGHDAFCHACEATGGTCGYSGDDDGDDGGGGITELCFCGNWNSTSNCDSKSVESMTSGGFILKSYFNIIILAGFLIFLSY</sequence>
<evidence type="ECO:0000256" key="1">
    <source>
        <dbReference type="ARBA" id="ARBA00004167"/>
    </source>
</evidence>